<evidence type="ECO:0000256" key="1">
    <source>
        <dbReference type="ARBA" id="ARBA00004651"/>
    </source>
</evidence>
<organism evidence="8 9">
    <name type="scientific">Brevibacillus formosus</name>
    <dbReference type="NCBI Taxonomy" id="54913"/>
    <lineage>
        <taxon>Bacteria</taxon>
        <taxon>Bacillati</taxon>
        <taxon>Bacillota</taxon>
        <taxon>Bacilli</taxon>
        <taxon>Bacillales</taxon>
        <taxon>Paenibacillaceae</taxon>
        <taxon>Brevibacillus</taxon>
    </lineage>
</organism>
<dbReference type="KEGG" id="bfm:BP422_17060"/>
<accession>A0A220MJ88</accession>
<evidence type="ECO:0000313" key="9">
    <source>
        <dbReference type="Proteomes" id="UP000197781"/>
    </source>
</evidence>
<dbReference type="AlphaFoldDB" id="A0A220MJ88"/>
<evidence type="ECO:0000256" key="3">
    <source>
        <dbReference type="ARBA" id="ARBA00022475"/>
    </source>
</evidence>
<evidence type="ECO:0000256" key="4">
    <source>
        <dbReference type="ARBA" id="ARBA00022692"/>
    </source>
</evidence>
<reference evidence="8 9" key="1">
    <citation type="submission" date="2016-11" db="EMBL/GenBank/DDBJ databases">
        <authorList>
            <person name="Jaros S."/>
            <person name="Januszkiewicz K."/>
            <person name="Wedrychowicz H."/>
        </authorList>
    </citation>
    <scope>NUCLEOTIDE SEQUENCE [LARGE SCALE GENOMIC DNA]</scope>
    <source>
        <strain evidence="8 9">NF2</strain>
    </source>
</reference>
<dbReference type="Proteomes" id="UP000197781">
    <property type="component" value="Chromosome"/>
</dbReference>
<dbReference type="EMBL" id="CP018145">
    <property type="protein sequence ID" value="ASJ55107.1"/>
    <property type="molecule type" value="Genomic_DNA"/>
</dbReference>
<feature type="transmembrane region" description="Helical" evidence="7">
    <location>
        <begin position="120"/>
        <end position="143"/>
    </location>
</feature>
<proteinExistence type="inferred from homology"/>
<evidence type="ECO:0000313" key="8">
    <source>
        <dbReference type="EMBL" id="ASJ55107.1"/>
    </source>
</evidence>
<dbReference type="InterPro" id="IPR007140">
    <property type="entry name" value="DUF350"/>
</dbReference>
<feature type="transmembrane region" description="Helical" evidence="7">
    <location>
        <begin position="63"/>
        <end position="82"/>
    </location>
</feature>
<name>A0A220MJ88_9BACL</name>
<sequence>MLGQLDYVLNFLAYLAVTIPILAMGIFVFTITTPYKEFDLIKQGAQTDDPKKMAAAKAASHDLGGKIIGLAIVLASAVYHSVNLWDLVIWGIVGMVFQVIIFYLFEWVTPFKVVSEIPNGNVSVGIFASRLSIAAGLLMAALISY</sequence>
<gene>
    <name evidence="8" type="ORF">BP422_17060</name>
</gene>
<dbReference type="PANTHER" id="PTHR40043:SF1">
    <property type="entry name" value="UPF0719 INNER MEMBRANE PROTEIN YJFL"/>
    <property type="match status" value="1"/>
</dbReference>
<dbReference type="GO" id="GO:0005886">
    <property type="term" value="C:plasma membrane"/>
    <property type="evidence" value="ECO:0007669"/>
    <property type="project" value="UniProtKB-SubCell"/>
</dbReference>
<keyword evidence="5 7" id="KW-1133">Transmembrane helix</keyword>
<evidence type="ECO:0008006" key="10">
    <source>
        <dbReference type="Google" id="ProtNLM"/>
    </source>
</evidence>
<comment type="similarity">
    <text evidence="2">Belongs to the UPF0719 family.</text>
</comment>
<dbReference type="PANTHER" id="PTHR40043">
    <property type="entry name" value="UPF0719 INNER MEMBRANE PROTEIN YJFL"/>
    <property type="match status" value="1"/>
</dbReference>
<dbReference type="RefSeq" id="WP_088908795.1">
    <property type="nucleotide sequence ID" value="NZ_CP018145.1"/>
</dbReference>
<feature type="transmembrane region" description="Helical" evidence="7">
    <location>
        <begin position="88"/>
        <end position="108"/>
    </location>
</feature>
<keyword evidence="3" id="KW-1003">Cell membrane</keyword>
<comment type="subcellular location">
    <subcellularLocation>
        <location evidence="1">Cell membrane</location>
        <topology evidence="1">Multi-pass membrane protein</topology>
    </subcellularLocation>
</comment>
<evidence type="ECO:0000256" key="5">
    <source>
        <dbReference type="ARBA" id="ARBA00022989"/>
    </source>
</evidence>
<evidence type="ECO:0000256" key="6">
    <source>
        <dbReference type="ARBA" id="ARBA00023136"/>
    </source>
</evidence>
<evidence type="ECO:0000256" key="2">
    <source>
        <dbReference type="ARBA" id="ARBA00005779"/>
    </source>
</evidence>
<dbReference type="Pfam" id="PF03994">
    <property type="entry name" value="DUF350"/>
    <property type="match status" value="1"/>
</dbReference>
<feature type="transmembrane region" description="Helical" evidence="7">
    <location>
        <begin position="12"/>
        <end position="32"/>
    </location>
</feature>
<protein>
    <recommendedName>
        <fullName evidence="10">DUF350 domain-containing protein</fullName>
    </recommendedName>
</protein>
<keyword evidence="4 7" id="KW-0812">Transmembrane</keyword>
<keyword evidence="6 7" id="KW-0472">Membrane</keyword>
<evidence type="ECO:0000256" key="7">
    <source>
        <dbReference type="SAM" id="Phobius"/>
    </source>
</evidence>